<reference evidence="2" key="1">
    <citation type="submission" date="2023-11" db="EMBL/GenBank/DDBJ databases">
        <authorList>
            <person name="De Vega J J."/>
            <person name="De Vega J J."/>
        </authorList>
    </citation>
    <scope>NUCLEOTIDE SEQUENCE</scope>
</reference>
<feature type="region of interest" description="Disordered" evidence="1">
    <location>
        <begin position="1"/>
        <end position="46"/>
    </location>
</feature>
<protein>
    <submittedName>
        <fullName evidence="2">Uncharacterized protein</fullName>
    </submittedName>
</protein>
<proteinExistence type="predicted"/>
<dbReference type="AlphaFoldDB" id="A0AAD2JWB3"/>
<sequence>TARRRQPVTFTRARDRRSCFRRGRSKVTRRISGSLSSVPRYLSRAE</sequence>
<comment type="caution">
    <text evidence="2">The sequence shown here is derived from an EMBL/GenBank/DDBJ whole genome shotgun (WGS) entry which is preliminary data.</text>
</comment>
<feature type="compositionally biased region" description="Basic residues" evidence="1">
    <location>
        <begin position="19"/>
        <end position="29"/>
    </location>
</feature>
<gene>
    <name evidence="2" type="ORF">MYCIT1_LOCUS6600</name>
</gene>
<name>A0AAD2JWB3_9AGAR</name>
<organism evidence="2 3">
    <name type="scientific">Mycena citricolor</name>
    <dbReference type="NCBI Taxonomy" id="2018698"/>
    <lineage>
        <taxon>Eukaryota</taxon>
        <taxon>Fungi</taxon>
        <taxon>Dikarya</taxon>
        <taxon>Basidiomycota</taxon>
        <taxon>Agaricomycotina</taxon>
        <taxon>Agaricomycetes</taxon>
        <taxon>Agaricomycetidae</taxon>
        <taxon>Agaricales</taxon>
        <taxon>Marasmiineae</taxon>
        <taxon>Mycenaceae</taxon>
        <taxon>Mycena</taxon>
    </lineage>
</organism>
<accession>A0AAD2JWB3</accession>
<dbReference type="Proteomes" id="UP001295794">
    <property type="component" value="Unassembled WGS sequence"/>
</dbReference>
<keyword evidence="3" id="KW-1185">Reference proteome</keyword>
<evidence type="ECO:0000313" key="2">
    <source>
        <dbReference type="EMBL" id="CAK5265539.1"/>
    </source>
</evidence>
<dbReference type="EMBL" id="CAVNYO010000092">
    <property type="protein sequence ID" value="CAK5265539.1"/>
    <property type="molecule type" value="Genomic_DNA"/>
</dbReference>
<feature type="non-terminal residue" evidence="2">
    <location>
        <position position="1"/>
    </location>
</feature>
<evidence type="ECO:0000313" key="3">
    <source>
        <dbReference type="Proteomes" id="UP001295794"/>
    </source>
</evidence>
<evidence type="ECO:0000256" key="1">
    <source>
        <dbReference type="SAM" id="MobiDB-lite"/>
    </source>
</evidence>